<organism evidence="2 3">
    <name type="scientific">Gonium pectorale</name>
    <name type="common">Green alga</name>
    <dbReference type="NCBI Taxonomy" id="33097"/>
    <lineage>
        <taxon>Eukaryota</taxon>
        <taxon>Viridiplantae</taxon>
        <taxon>Chlorophyta</taxon>
        <taxon>core chlorophytes</taxon>
        <taxon>Chlorophyceae</taxon>
        <taxon>CS clade</taxon>
        <taxon>Chlamydomonadales</taxon>
        <taxon>Volvocaceae</taxon>
        <taxon>Gonium</taxon>
    </lineage>
</organism>
<feature type="compositionally biased region" description="Gly residues" evidence="1">
    <location>
        <begin position="183"/>
        <end position="193"/>
    </location>
</feature>
<gene>
    <name evidence="2" type="ORF">GPECTOR_592g661</name>
</gene>
<sequence length="685" mass="65867">MGSGGQAFSTAPRRGDAVLDASAGRDTAPCGGGGAVLRQSRIFSGIGPPPPASVPAAAAIPSFSLRPQSRPVPSAVIDSISPRQHYSYRDTALVAAQYGLAAYAPSAASVAAATGVRQPVSGSGARSSGGGGPRSSQSGRPPAAPRPSNHSAPTPHFTQPLDWDRERDRLPSRCGPPPSRGGPQPGGGGGGRVSGTASGPSTLTQASGRSSQIPSRGAGGGGPSRERPPSGASRGPAQQRRPSDPNVDTPAGTAAPYYGDTLPYSAQQSYGQSYEHDDLIAAGPGVLPMNLTASSLASSLGASVRGLSAGWGAAGPSAYEVDGRPGTRGGGPSYDMDGRPTTRGGARPPSRAQLGLGAAAAQKPPAHVPPLGGAGWANMFAPAAGSGAGGAAAGGGPSLNGVGAVAAAGGQDLSPSSTLSSSGALAYFGNGGYRSSGDGHEPAAAATAGGSLRRLPLPMPPAMSSSSPSGPSSAPVGAAVAPLALTSVGGALSTLGHSSAPVPPTAAMAAAGQPGYHSSYAAAVLAASATGGGGGGGAGGGGANGSSARLSSKLSSIAEVPSALHSPKDSFGASGGVSASGGVPPLACKALSSSLRERVRERERDTDSLGSSAALSSVPGSRDGTSLDGGLSSEEGMTRLDDLTRVYSSDQGPGAGAGSRARARALTAGIAAGATAGRSSSSRST</sequence>
<evidence type="ECO:0000256" key="1">
    <source>
        <dbReference type="SAM" id="MobiDB-lite"/>
    </source>
</evidence>
<feature type="region of interest" description="Disordered" evidence="1">
    <location>
        <begin position="1"/>
        <end position="34"/>
    </location>
</feature>
<feature type="region of interest" description="Disordered" evidence="1">
    <location>
        <begin position="534"/>
        <end position="556"/>
    </location>
</feature>
<feature type="region of interest" description="Disordered" evidence="1">
    <location>
        <begin position="118"/>
        <end position="271"/>
    </location>
</feature>
<feature type="compositionally biased region" description="Low complexity" evidence="1">
    <location>
        <begin position="352"/>
        <end position="362"/>
    </location>
</feature>
<evidence type="ECO:0000313" key="2">
    <source>
        <dbReference type="EMBL" id="KXZ41265.1"/>
    </source>
</evidence>
<name>A0A150FVN8_GONPE</name>
<dbReference type="Proteomes" id="UP000075714">
    <property type="component" value="Unassembled WGS sequence"/>
</dbReference>
<dbReference type="AlphaFoldDB" id="A0A150FVN8"/>
<feature type="compositionally biased region" description="Polar residues" evidence="1">
    <location>
        <begin position="201"/>
        <end position="213"/>
    </location>
</feature>
<feature type="compositionally biased region" description="Low complexity" evidence="1">
    <location>
        <begin position="451"/>
        <end position="476"/>
    </location>
</feature>
<feature type="region of interest" description="Disordered" evidence="1">
    <location>
        <begin position="592"/>
        <end position="663"/>
    </location>
</feature>
<reference evidence="3" key="1">
    <citation type="journal article" date="2016" name="Nat. Commun.">
        <title>The Gonium pectorale genome demonstrates co-option of cell cycle regulation during the evolution of multicellularity.</title>
        <authorList>
            <person name="Hanschen E.R."/>
            <person name="Marriage T.N."/>
            <person name="Ferris P.J."/>
            <person name="Hamaji T."/>
            <person name="Toyoda A."/>
            <person name="Fujiyama A."/>
            <person name="Neme R."/>
            <person name="Noguchi H."/>
            <person name="Minakuchi Y."/>
            <person name="Suzuki M."/>
            <person name="Kawai-Toyooka H."/>
            <person name="Smith D.R."/>
            <person name="Sparks H."/>
            <person name="Anderson J."/>
            <person name="Bakaric R."/>
            <person name="Luria V."/>
            <person name="Karger A."/>
            <person name="Kirschner M.W."/>
            <person name="Durand P.M."/>
            <person name="Michod R.E."/>
            <person name="Nozaki H."/>
            <person name="Olson B.J."/>
        </authorList>
    </citation>
    <scope>NUCLEOTIDE SEQUENCE [LARGE SCALE GENOMIC DNA]</scope>
    <source>
        <strain evidence="3">NIES-2863</strain>
    </source>
</reference>
<accession>A0A150FVN8</accession>
<protein>
    <submittedName>
        <fullName evidence="2">Uncharacterized protein</fullName>
    </submittedName>
</protein>
<feature type="region of interest" description="Disordered" evidence="1">
    <location>
        <begin position="312"/>
        <end position="370"/>
    </location>
</feature>
<feature type="region of interest" description="Disordered" evidence="1">
    <location>
        <begin position="564"/>
        <end position="583"/>
    </location>
</feature>
<comment type="caution">
    <text evidence="2">The sequence shown here is derived from an EMBL/GenBank/DDBJ whole genome shotgun (WGS) entry which is preliminary data.</text>
</comment>
<proteinExistence type="predicted"/>
<evidence type="ECO:0000313" key="3">
    <source>
        <dbReference type="Proteomes" id="UP000075714"/>
    </source>
</evidence>
<feature type="compositionally biased region" description="Low complexity" evidence="1">
    <location>
        <begin position="545"/>
        <end position="556"/>
    </location>
</feature>
<feature type="compositionally biased region" description="Basic and acidic residues" evidence="1">
    <location>
        <begin position="162"/>
        <end position="171"/>
    </location>
</feature>
<keyword evidence="3" id="KW-1185">Reference proteome</keyword>
<feature type="compositionally biased region" description="Basic and acidic residues" evidence="1">
    <location>
        <begin position="595"/>
        <end position="607"/>
    </location>
</feature>
<feature type="compositionally biased region" description="Gly residues" evidence="1">
    <location>
        <begin position="534"/>
        <end position="544"/>
    </location>
</feature>
<dbReference type="EMBL" id="LSYV01000589">
    <property type="protein sequence ID" value="KXZ41265.1"/>
    <property type="molecule type" value="Genomic_DNA"/>
</dbReference>
<feature type="compositionally biased region" description="Polar residues" evidence="1">
    <location>
        <begin position="608"/>
        <end position="619"/>
    </location>
</feature>
<feature type="region of interest" description="Disordered" evidence="1">
    <location>
        <begin position="438"/>
        <end position="476"/>
    </location>
</feature>
<dbReference type="OrthoDB" id="547652at2759"/>